<dbReference type="InterPro" id="IPR029060">
    <property type="entry name" value="PIN-like_dom_sf"/>
</dbReference>
<comment type="cofactor">
    <cofactor evidence="1">
        <name>Mg(2+)</name>
        <dbReference type="ChEBI" id="CHEBI:18420"/>
    </cofactor>
</comment>
<dbReference type="GO" id="GO:0046872">
    <property type="term" value="F:metal ion binding"/>
    <property type="evidence" value="ECO:0007669"/>
    <property type="project" value="UniProtKB-KW"/>
</dbReference>
<evidence type="ECO:0000256" key="3">
    <source>
        <dbReference type="ARBA" id="ARBA00022722"/>
    </source>
</evidence>
<proteinExistence type="inferred from homology"/>
<dbReference type="AlphaFoldDB" id="G7UN38"/>
<keyword evidence="2" id="KW-1277">Toxin-antitoxin system</keyword>
<evidence type="ECO:0000256" key="2">
    <source>
        <dbReference type="ARBA" id="ARBA00022649"/>
    </source>
</evidence>
<dbReference type="Pfam" id="PF01850">
    <property type="entry name" value="PIN"/>
    <property type="match status" value="1"/>
</dbReference>
<dbReference type="Gene3D" id="3.40.50.1010">
    <property type="entry name" value="5'-nuclease"/>
    <property type="match status" value="1"/>
</dbReference>
<dbReference type="KEGG" id="psd:DSC_09470"/>
<dbReference type="HOGENOM" id="CLU_137728_0_0_6"/>
<dbReference type="EMBL" id="CP003093">
    <property type="protein sequence ID" value="AER56542.1"/>
    <property type="molecule type" value="Genomic_DNA"/>
</dbReference>
<keyword evidence="10" id="KW-1185">Reference proteome</keyword>
<evidence type="ECO:0000313" key="9">
    <source>
        <dbReference type="EMBL" id="AER56542.1"/>
    </source>
</evidence>
<keyword evidence="4" id="KW-0479">Metal-binding</keyword>
<dbReference type="STRING" id="1045855.DSC_09470"/>
<protein>
    <recommendedName>
        <fullName evidence="8">PIN domain-containing protein</fullName>
    </recommendedName>
</protein>
<keyword evidence="3" id="KW-0540">Nuclease</keyword>
<dbReference type="PANTHER" id="PTHR33653">
    <property type="entry name" value="RIBONUCLEASE VAPC2"/>
    <property type="match status" value="1"/>
</dbReference>
<keyword evidence="5" id="KW-0378">Hydrolase</keyword>
<evidence type="ECO:0000256" key="6">
    <source>
        <dbReference type="ARBA" id="ARBA00022842"/>
    </source>
</evidence>
<feature type="domain" description="PIN" evidence="8">
    <location>
        <begin position="3"/>
        <end position="113"/>
    </location>
</feature>
<dbReference type="InterPro" id="IPR050556">
    <property type="entry name" value="Type_II_TA_system_RNase"/>
</dbReference>
<keyword evidence="6" id="KW-0460">Magnesium</keyword>
<gene>
    <name evidence="9" type="ordered locus">DSC_09470</name>
</gene>
<evidence type="ECO:0000313" key="10">
    <source>
        <dbReference type="Proteomes" id="UP000005870"/>
    </source>
</evidence>
<evidence type="ECO:0000256" key="5">
    <source>
        <dbReference type="ARBA" id="ARBA00022801"/>
    </source>
</evidence>
<dbReference type="RefSeq" id="WP_014160718.1">
    <property type="nucleotide sequence ID" value="NC_016147.2"/>
</dbReference>
<dbReference type="OrthoDB" id="9800524at2"/>
<comment type="similarity">
    <text evidence="7">Belongs to the PINc/VapC protein family.</text>
</comment>
<dbReference type="eggNOG" id="COG1487">
    <property type="taxonomic scope" value="Bacteria"/>
</dbReference>
<dbReference type="CDD" id="cd09854">
    <property type="entry name" value="PIN_VapC-like"/>
    <property type="match status" value="1"/>
</dbReference>
<evidence type="ECO:0000259" key="8">
    <source>
        <dbReference type="Pfam" id="PF01850"/>
    </source>
</evidence>
<evidence type="ECO:0000256" key="4">
    <source>
        <dbReference type="ARBA" id="ARBA00022723"/>
    </source>
</evidence>
<dbReference type="SUPFAM" id="SSF88723">
    <property type="entry name" value="PIN domain-like"/>
    <property type="match status" value="1"/>
</dbReference>
<dbReference type="PANTHER" id="PTHR33653:SF1">
    <property type="entry name" value="RIBONUCLEASE VAPC2"/>
    <property type="match status" value="1"/>
</dbReference>
<evidence type="ECO:0000256" key="7">
    <source>
        <dbReference type="ARBA" id="ARBA00038093"/>
    </source>
</evidence>
<evidence type="ECO:0000256" key="1">
    <source>
        <dbReference type="ARBA" id="ARBA00001946"/>
    </source>
</evidence>
<dbReference type="GO" id="GO:0004518">
    <property type="term" value="F:nuclease activity"/>
    <property type="evidence" value="ECO:0007669"/>
    <property type="project" value="UniProtKB-KW"/>
</dbReference>
<reference evidence="9 10" key="1">
    <citation type="journal article" date="2012" name="J. Bacteriol.">
        <title>Complete Genome Sequence of the BTEX-Degrading Bacterium Pseudoxanthomonas spadix BD-a59.</title>
        <authorList>
            <person name="Lee S.H."/>
            <person name="Jin H.M."/>
            <person name="Lee H.J."/>
            <person name="Kim J.M."/>
            <person name="Jeon C.O."/>
        </authorList>
    </citation>
    <scope>NUCLEOTIDE SEQUENCE [LARGE SCALE GENOMIC DNA]</scope>
    <source>
        <strain evidence="9 10">BD-a59</strain>
    </source>
</reference>
<dbReference type="GO" id="GO:0016787">
    <property type="term" value="F:hydrolase activity"/>
    <property type="evidence" value="ECO:0007669"/>
    <property type="project" value="UniProtKB-KW"/>
</dbReference>
<dbReference type="InterPro" id="IPR002716">
    <property type="entry name" value="PIN_dom"/>
</dbReference>
<accession>G7UN38</accession>
<dbReference type="Proteomes" id="UP000005870">
    <property type="component" value="Chromosome"/>
</dbReference>
<name>G7UN38_PSEUP</name>
<sequence length="132" mass="14121">MIAIDSAVLVDLLANGPQADAAEACLRQCLASGRVVVCDVTLAQVCGALRNGAEALGVLEEMGIHFSALEAKSALRAGEMQRRYRQRGGGPQTLPDFLVGAHALLQCDALITHSQPFYRDYFKGLRLIVPQA</sequence>
<organism evidence="9 10">
    <name type="scientific">Pseudoxanthomonas spadix (strain BD-a59)</name>
    <dbReference type="NCBI Taxonomy" id="1045855"/>
    <lineage>
        <taxon>Bacteria</taxon>
        <taxon>Pseudomonadati</taxon>
        <taxon>Pseudomonadota</taxon>
        <taxon>Gammaproteobacteria</taxon>
        <taxon>Lysobacterales</taxon>
        <taxon>Lysobacteraceae</taxon>
        <taxon>Pseudoxanthomonas</taxon>
    </lineage>
</organism>